<evidence type="ECO:0000313" key="8">
    <source>
        <dbReference type="Proteomes" id="UP000254771"/>
    </source>
</evidence>
<reference evidence="7 8" key="1">
    <citation type="journal article" date="2018" name="ISME J.">
        <title>Endosymbiont genomes yield clues of tubeworm success.</title>
        <authorList>
            <person name="Li Y."/>
            <person name="Liles M.R."/>
            <person name="Halanych K.M."/>
        </authorList>
    </citation>
    <scope>NUCLEOTIDE SEQUENCE [LARGE SCALE GENOMIC DNA]</scope>
    <source>
        <strain evidence="7">A1462</strain>
    </source>
</reference>
<evidence type="ECO:0000256" key="4">
    <source>
        <dbReference type="ARBA" id="ARBA00022679"/>
    </source>
</evidence>
<feature type="binding site" evidence="6">
    <location>
        <position position="128"/>
    </location>
    <ligand>
        <name>S-adenosyl-L-methionine</name>
        <dbReference type="ChEBI" id="CHEBI:59789"/>
    </ligand>
</feature>
<evidence type="ECO:0000256" key="6">
    <source>
        <dbReference type="HAMAP-Rule" id="MF_00074"/>
    </source>
</evidence>
<dbReference type="CDD" id="cd02440">
    <property type="entry name" value="AdoMet_MTases"/>
    <property type="match status" value="1"/>
</dbReference>
<evidence type="ECO:0000256" key="2">
    <source>
        <dbReference type="ARBA" id="ARBA00022552"/>
    </source>
</evidence>
<keyword evidence="3 6" id="KW-0489">Methyltransferase</keyword>
<comment type="caution">
    <text evidence="7">The sequence shown here is derived from an EMBL/GenBank/DDBJ whole genome shotgun (WGS) entry which is preliminary data.</text>
</comment>
<name>A0A370D7M0_9GAMM</name>
<feature type="binding site" evidence="6">
    <location>
        <position position="67"/>
    </location>
    <ligand>
        <name>S-adenosyl-L-methionine</name>
        <dbReference type="ChEBI" id="CHEBI:59789"/>
    </ligand>
</feature>
<protein>
    <recommendedName>
        <fullName evidence="6">Ribosomal RNA small subunit methyltransferase G</fullName>
        <ecNumber evidence="6">2.1.1.170</ecNumber>
    </recommendedName>
    <alternativeName>
        <fullName evidence="6">16S rRNA 7-methylguanosine methyltransferase</fullName>
        <shortName evidence="6">16S rRNA m7G methyltransferase</shortName>
    </alternativeName>
</protein>
<comment type="similarity">
    <text evidence="6">Belongs to the methyltransferase superfamily. RNA methyltransferase RsmG family.</text>
</comment>
<keyword evidence="4 6" id="KW-0808">Transferase</keyword>
<dbReference type="PANTHER" id="PTHR31760:SF0">
    <property type="entry name" value="S-ADENOSYL-L-METHIONINE-DEPENDENT METHYLTRANSFERASES SUPERFAMILY PROTEIN"/>
    <property type="match status" value="1"/>
</dbReference>
<comment type="function">
    <text evidence="6">Specifically methylates the N7 position of guanine in position 527 of 16S rRNA.</text>
</comment>
<keyword evidence="5 6" id="KW-0949">S-adenosyl-L-methionine</keyword>
<dbReference type="SUPFAM" id="SSF53335">
    <property type="entry name" value="S-adenosyl-L-methionine-dependent methyltransferases"/>
    <property type="match status" value="1"/>
</dbReference>
<dbReference type="Gene3D" id="3.40.50.150">
    <property type="entry name" value="Vaccinia Virus protein VP39"/>
    <property type="match status" value="1"/>
</dbReference>
<evidence type="ECO:0000256" key="5">
    <source>
        <dbReference type="ARBA" id="ARBA00022691"/>
    </source>
</evidence>
<evidence type="ECO:0000313" key="7">
    <source>
        <dbReference type="EMBL" id="RDH80958.1"/>
    </source>
</evidence>
<dbReference type="PIRSF" id="PIRSF003078">
    <property type="entry name" value="GidB"/>
    <property type="match status" value="1"/>
</dbReference>
<dbReference type="AlphaFoldDB" id="A0A370D7M0"/>
<dbReference type="EC" id="2.1.1.170" evidence="6"/>
<dbReference type="NCBIfam" id="TIGR00138">
    <property type="entry name" value="rsmG_gidB"/>
    <property type="match status" value="1"/>
</dbReference>
<dbReference type="InterPro" id="IPR029063">
    <property type="entry name" value="SAM-dependent_MTases_sf"/>
</dbReference>
<comment type="caution">
    <text evidence="6">Lacks conserved residue(s) required for the propagation of feature annotation.</text>
</comment>
<accession>A0A370D7M0</accession>
<comment type="catalytic activity">
    <reaction evidence="6">
        <text>guanosine(527) in 16S rRNA + S-adenosyl-L-methionine = N(7)-methylguanosine(527) in 16S rRNA + S-adenosyl-L-homocysteine</text>
        <dbReference type="Rhea" id="RHEA:42732"/>
        <dbReference type="Rhea" id="RHEA-COMP:10209"/>
        <dbReference type="Rhea" id="RHEA-COMP:10210"/>
        <dbReference type="ChEBI" id="CHEBI:57856"/>
        <dbReference type="ChEBI" id="CHEBI:59789"/>
        <dbReference type="ChEBI" id="CHEBI:74269"/>
        <dbReference type="ChEBI" id="CHEBI:74480"/>
        <dbReference type="EC" id="2.1.1.170"/>
    </reaction>
</comment>
<dbReference type="Proteomes" id="UP000254771">
    <property type="component" value="Unassembled WGS sequence"/>
</dbReference>
<evidence type="ECO:0000256" key="1">
    <source>
        <dbReference type="ARBA" id="ARBA00022490"/>
    </source>
</evidence>
<dbReference type="Pfam" id="PF02527">
    <property type="entry name" value="GidB"/>
    <property type="match status" value="1"/>
</dbReference>
<dbReference type="HAMAP" id="MF_00074">
    <property type="entry name" value="16SrRNA_methyltr_G"/>
    <property type="match status" value="1"/>
</dbReference>
<dbReference type="GO" id="GO:0070043">
    <property type="term" value="F:rRNA (guanine-N7-)-methyltransferase activity"/>
    <property type="evidence" value="ECO:0007669"/>
    <property type="project" value="UniProtKB-UniRule"/>
</dbReference>
<sequence length="191" mass="21482">MPLSIPADVREHLLRFHGLLIKWNKAYNLTAVRDPLEMVDRHLLDSLSVLPHLHGEEILDMGTGPGLPGIPLALLRPDAHFVLLDSNNKKIRFVRQVVLELGIVNVLPVHARVETYQPNHPFDTLISRAFTALPRMIELTRHLRAPGCRLLAMKGMVPEDEIAGLPAGMKKEVIRLQVPLTDAERHLIIVE</sequence>
<dbReference type="InterPro" id="IPR003682">
    <property type="entry name" value="rRNA_ssu_MeTfrase_G"/>
</dbReference>
<keyword evidence="2 6" id="KW-0698">rRNA processing</keyword>
<gene>
    <name evidence="6" type="primary">rsmG</name>
    <name evidence="7" type="ORF">DIZ78_18045</name>
</gene>
<organism evidence="7 8">
    <name type="scientific">endosymbiont of Escarpia spicata</name>
    <dbReference type="NCBI Taxonomy" id="2200908"/>
    <lineage>
        <taxon>Bacteria</taxon>
        <taxon>Pseudomonadati</taxon>
        <taxon>Pseudomonadota</taxon>
        <taxon>Gammaproteobacteria</taxon>
        <taxon>sulfur-oxidizing symbionts</taxon>
    </lineage>
</organism>
<dbReference type="PANTHER" id="PTHR31760">
    <property type="entry name" value="S-ADENOSYL-L-METHIONINE-DEPENDENT METHYLTRANSFERASES SUPERFAMILY PROTEIN"/>
    <property type="match status" value="1"/>
</dbReference>
<keyword evidence="1 6" id="KW-0963">Cytoplasm</keyword>
<keyword evidence="8" id="KW-1185">Reference proteome</keyword>
<feature type="binding site" evidence="6">
    <location>
        <position position="62"/>
    </location>
    <ligand>
        <name>S-adenosyl-L-methionine</name>
        <dbReference type="ChEBI" id="CHEBI:59789"/>
    </ligand>
</feature>
<proteinExistence type="inferred from homology"/>
<dbReference type="GO" id="GO:0005829">
    <property type="term" value="C:cytosol"/>
    <property type="evidence" value="ECO:0007669"/>
    <property type="project" value="TreeGrafter"/>
</dbReference>
<evidence type="ECO:0000256" key="3">
    <source>
        <dbReference type="ARBA" id="ARBA00022603"/>
    </source>
</evidence>
<comment type="subcellular location">
    <subcellularLocation>
        <location evidence="6">Cytoplasm</location>
    </subcellularLocation>
</comment>
<dbReference type="EMBL" id="QFXE01000023">
    <property type="protein sequence ID" value="RDH80958.1"/>
    <property type="molecule type" value="Genomic_DNA"/>
</dbReference>
<feature type="binding site" evidence="6">
    <location>
        <begin position="113"/>
        <end position="114"/>
    </location>
    <ligand>
        <name>S-adenosyl-L-methionine</name>
        <dbReference type="ChEBI" id="CHEBI:59789"/>
    </ligand>
</feature>